<dbReference type="InterPro" id="IPR008023">
    <property type="entry name" value="DUF748"/>
</dbReference>
<dbReference type="InterPro" id="IPR036737">
    <property type="entry name" value="OmpA-like_sf"/>
</dbReference>
<comment type="caution">
    <text evidence="1">The sequence shown here is derived from an EMBL/GenBank/DDBJ whole genome shotgun (WGS) entry which is preliminary data.</text>
</comment>
<accession>A0ABT4YRS8</accession>
<dbReference type="PANTHER" id="PTHR30441">
    <property type="entry name" value="DUF748 DOMAIN-CONTAINING PROTEIN"/>
    <property type="match status" value="1"/>
</dbReference>
<sequence length="372" mass="39930">MKNISTTPGTKALVDIKGHIDKYAPVSLVGEIDPLSESPSLDLDFSLNSVELTSVNPYSGTYAGYYIDKGQLSLDINYRLENNQLAGTNHIVVDQLTLGKPSESTLATSLPITLAVGLLQDGDGVIDLGFDVNGDVDSPEFSFGGVILKALVNIITKAITAPFSLLADLVGSDEELNLINYQVGSAELDSVAQDRLLKLIEALQARPNLRISVEGSVLLADDSRALAEAALQQKLLSTSGLPELPDDLSASRIPSTGALADALQTLFTQELNIDVNEERLKVEKVLAESAEEGAEILPEQVVTTLHIGMYNQLLKAQEISDHELGILAEARARAVKTFLLEHEIDPGRVFIVDSKTKLETEQSQAIMTIDAG</sequence>
<protein>
    <submittedName>
        <fullName evidence="1">DUF748 domain-containing protein</fullName>
    </submittedName>
</protein>
<reference evidence="1 2" key="1">
    <citation type="submission" date="2023-01" db="EMBL/GenBank/DDBJ databases">
        <title>Vibrio sp. KJ40-1 sp.nov, isolated from marine algae.</title>
        <authorList>
            <person name="Butt M."/>
            <person name="Kim J.M.J."/>
            <person name="Jeon C.O.C."/>
        </authorList>
    </citation>
    <scope>NUCLEOTIDE SEQUENCE [LARGE SCALE GENOMIC DNA]</scope>
    <source>
        <strain evidence="1 2">KJ40-1</strain>
    </source>
</reference>
<dbReference type="PANTHER" id="PTHR30441:SF8">
    <property type="entry name" value="DUF748 DOMAIN-CONTAINING PROTEIN"/>
    <property type="match status" value="1"/>
</dbReference>
<evidence type="ECO:0000313" key="1">
    <source>
        <dbReference type="EMBL" id="MDB1124095.1"/>
    </source>
</evidence>
<name>A0ABT4YRS8_9VIBR</name>
<evidence type="ECO:0000313" key="2">
    <source>
        <dbReference type="Proteomes" id="UP001210678"/>
    </source>
</evidence>
<dbReference type="EMBL" id="JAQLOI010000001">
    <property type="protein sequence ID" value="MDB1124095.1"/>
    <property type="molecule type" value="Genomic_DNA"/>
</dbReference>
<dbReference type="Pfam" id="PF05359">
    <property type="entry name" value="DUF748"/>
    <property type="match status" value="1"/>
</dbReference>
<dbReference type="Gene3D" id="3.30.1330.60">
    <property type="entry name" value="OmpA-like domain"/>
    <property type="match status" value="1"/>
</dbReference>
<proteinExistence type="predicted"/>
<dbReference type="Proteomes" id="UP001210678">
    <property type="component" value="Unassembled WGS sequence"/>
</dbReference>
<dbReference type="InterPro" id="IPR052894">
    <property type="entry name" value="AsmA-related"/>
</dbReference>
<gene>
    <name evidence="1" type="ORF">PGX00_10720</name>
</gene>
<keyword evidence="2" id="KW-1185">Reference proteome</keyword>
<organism evidence="1 2">
    <name type="scientific">Vibrio algarum</name>
    <dbReference type="NCBI Taxonomy" id="3020714"/>
    <lineage>
        <taxon>Bacteria</taxon>
        <taxon>Pseudomonadati</taxon>
        <taxon>Pseudomonadota</taxon>
        <taxon>Gammaproteobacteria</taxon>
        <taxon>Vibrionales</taxon>
        <taxon>Vibrionaceae</taxon>
        <taxon>Vibrio</taxon>
    </lineage>
</organism>